<gene>
    <name evidence="2" type="ORF">P7K49_034822</name>
</gene>
<comment type="caution">
    <text evidence="2">The sequence shown here is derived from an EMBL/GenBank/DDBJ whole genome shotgun (WGS) entry which is preliminary data.</text>
</comment>
<proteinExistence type="predicted"/>
<dbReference type="EMBL" id="JASSZA010000019">
    <property type="protein sequence ID" value="KAK2088915.1"/>
    <property type="molecule type" value="Genomic_DNA"/>
</dbReference>
<dbReference type="InterPro" id="IPR009079">
    <property type="entry name" value="4_helix_cytokine-like_core"/>
</dbReference>
<dbReference type="SUPFAM" id="SSF47266">
    <property type="entry name" value="4-helical cytokines"/>
    <property type="match status" value="1"/>
</dbReference>
<feature type="region of interest" description="Disordered" evidence="1">
    <location>
        <begin position="1"/>
        <end position="32"/>
    </location>
</feature>
<name>A0ABQ9TWQ4_SAGOE</name>
<organism evidence="2 3">
    <name type="scientific">Saguinus oedipus</name>
    <name type="common">Cotton-top tamarin</name>
    <name type="synonym">Oedipomidas oedipus</name>
    <dbReference type="NCBI Taxonomy" id="9490"/>
    <lineage>
        <taxon>Eukaryota</taxon>
        <taxon>Metazoa</taxon>
        <taxon>Chordata</taxon>
        <taxon>Craniata</taxon>
        <taxon>Vertebrata</taxon>
        <taxon>Euteleostomi</taxon>
        <taxon>Mammalia</taxon>
        <taxon>Eutheria</taxon>
        <taxon>Euarchontoglires</taxon>
        <taxon>Primates</taxon>
        <taxon>Haplorrhini</taxon>
        <taxon>Platyrrhini</taxon>
        <taxon>Cebidae</taxon>
        <taxon>Callitrichinae</taxon>
        <taxon>Saguinus</taxon>
    </lineage>
</organism>
<evidence type="ECO:0000313" key="2">
    <source>
        <dbReference type="EMBL" id="KAK2088915.1"/>
    </source>
</evidence>
<keyword evidence="3" id="KW-1185">Reference proteome</keyword>
<dbReference type="PANTHER" id="PTHR11032">
    <property type="entry name" value="SL CYTOKINE"/>
    <property type="match status" value="1"/>
</dbReference>
<evidence type="ECO:0000256" key="1">
    <source>
        <dbReference type="SAM" id="MobiDB-lite"/>
    </source>
</evidence>
<dbReference type="InterPro" id="IPR004213">
    <property type="entry name" value="Flt3_lig"/>
</dbReference>
<dbReference type="Proteomes" id="UP001266305">
    <property type="component" value="Unassembled WGS sequence"/>
</dbReference>
<reference evidence="2 3" key="1">
    <citation type="submission" date="2023-05" db="EMBL/GenBank/DDBJ databases">
        <title>B98-5 Cell Line De Novo Hybrid Assembly: An Optical Mapping Approach.</title>
        <authorList>
            <person name="Kananen K."/>
            <person name="Auerbach J.A."/>
            <person name="Kautto E."/>
            <person name="Blachly J.S."/>
        </authorList>
    </citation>
    <scope>NUCLEOTIDE SEQUENCE [LARGE SCALE GENOMIC DNA]</scope>
    <source>
        <strain evidence="2">B95-8</strain>
        <tissue evidence="2">Cell line</tissue>
    </source>
</reference>
<protein>
    <submittedName>
        <fullName evidence="2">Uncharacterized protein</fullName>
    </submittedName>
</protein>
<dbReference type="PANTHER" id="PTHR11032:SF1">
    <property type="entry name" value="FMS-RELATED TYROSINE KINASE 3 LIGAND"/>
    <property type="match status" value="1"/>
</dbReference>
<sequence>MGRERGGAEEDRRWTRGRGKREEEGQRRARSPESIEATRLLLLLLLSSELSGTQDCSFQFSPISSDFAVKIRELVSGAAPTPS</sequence>
<evidence type="ECO:0000313" key="3">
    <source>
        <dbReference type="Proteomes" id="UP001266305"/>
    </source>
</evidence>
<accession>A0ABQ9TWQ4</accession>